<keyword evidence="6 9" id="KW-0255">Endonuclease</keyword>
<evidence type="ECO:0000256" key="1">
    <source>
        <dbReference type="ARBA" id="ARBA00000077"/>
    </source>
</evidence>
<dbReference type="InterPro" id="IPR037056">
    <property type="entry name" value="RNase_H1_N_sf"/>
</dbReference>
<dbReference type="SUPFAM" id="SSF53098">
    <property type="entry name" value="Ribonuclease H-like"/>
    <property type="match status" value="1"/>
</dbReference>
<evidence type="ECO:0000256" key="6">
    <source>
        <dbReference type="ARBA" id="ARBA00022759"/>
    </source>
</evidence>
<comment type="cofactor">
    <cofactor evidence="2 9">
        <name>Mg(2+)</name>
        <dbReference type="ChEBI" id="CHEBI:18420"/>
    </cofactor>
</comment>
<accession>A0ABP1QFZ5</accession>
<dbReference type="Pfam" id="PF01693">
    <property type="entry name" value="Cauli_VI"/>
    <property type="match status" value="1"/>
</dbReference>
<gene>
    <name evidence="11" type="ORF">ODALV1_LOCUS10861</name>
</gene>
<dbReference type="Gene3D" id="3.30.420.10">
    <property type="entry name" value="Ribonuclease H-like superfamily/Ribonuclease H"/>
    <property type="match status" value="1"/>
</dbReference>
<protein>
    <recommendedName>
        <fullName evidence="9">Ribonuclease H1</fullName>
        <shortName evidence="9">RNase H1</shortName>
        <ecNumber evidence="9">3.1.26.4</ecNumber>
    </recommendedName>
</protein>
<proteinExistence type="inferred from homology"/>
<keyword evidence="12" id="KW-1185">Reference proteome</keyword>
<dbReference type="InterPro" id="IPR017067">
    <property type="entry name" value="RNase_H1_euk"/>
</dbReference>
<evidence type="ECO:0000256" key="9">
    <source>
        <dbReference type="PIRNR" id="PIRNR036852"/>
    </source>
</evidence>
<evidence type="ECO:0000256" key="4">
    <source>
        <dbReference type="ARBA" id="ARBA00022722"/>
    </source>
</evidence>
<evidence type="ECO:0000313" key="12">
    <source>
        <dbReference type="Proteomes" id="UP001642540"/>
    </source>
</evidence>
<keyword evidence="5 9" id="KW-0479">Metal-binding</keyword>
<comment type="function">
    <text evidence="9">Endonuclease that specifically degrades the RNA of RNA-DNA hybrids.</text>
</comment>
<feature type="domain" description="RNase H type-1" evidence="10">
    <location>
        <begin position="148"/>
        <end position="285"/>
    </location>
</feature>
<sequence>MGKKAGGFYAVARGRSVGVFLTWDECKAQVDGFTSARYKKFPTTEEANAFIAEHSGVQHSSAATHLKSSSLRYAPKVNPTAEIMGLQKPSSSGYSASTKKTLSINSAAPKRDFSSLKVTEDRVINKRAKMDRAASNSRADLSNFNVDEGGFVVVYTDGACTKNGRKAAKAGIGVWFGNSHPLNISEPVEGRQTNNTAEIQAAERAIREAKLNGINKLMIKTDSQFTINCVTKWLNNWKRNNWRLSSGGDVKNKEDLVKLDDAMQNMEIKWVSLCTMSCLFNQFFF</sequence>
<organism evidence="11 12">
    <name type="scientific">Orchesella dallaii</name>
    <dbReference type="NCBI Taxonomy" id="48710"/>
    <lineage>
        <taxon>Eukaryota</taxon>
        <taxon>Metazoa</taxon>
        <taxon>Ecdysozoa</taxon>
        <taxon>Arthropoda</taxon>
        <taxon>Hexapoda</taxon>
        <taxon>Collembola</taxon>
        <taxon>Entomobryomorpha</taxon>
        <taxon>Entomobryoidea</taxon>
        <taxon>Orchesellidae</taxon>
        <taxon>Orchesellinae</taxon>
        <taxon>Orchesella</taxon>
    </lineage>
</organism>
<dbReference type="InterPro" id="IPR036397">
    <property type="entry name" value="RNaseH_sf"/>
</dbReference>
<evidence type="ECO:0000256" key="3">
    <source>
        <dbReference type="ARBA" id="ARBA00005300"/>
    </source>
</evidence>
<comment type="catalytic activity">
    <reaction evidence="1 9">
        <text>Endonucleolytic cleavage to 5'-phosphomonoester.</text>
        <dbReference type="EC" id="3.1.26.4"/>
    </reaction>
</comment>
<dbReference type="EMBL" id="CAXLJM020000033">
    <property type="protein sequence ID" value="CAL8101502.1"/>
    <property type="molecule type" value="Genomic_DNA"/>
</dbReference>
<comment type="caution">
    <text evidence="11">The sequence shown here is derived from an EMBL/GenBank/DDBJ whole genome shotgun (WGS) entry which is preliminary data.</text>
</comment>
<dbReference type="Pfam" id="PF00075">
    <property type="entry name" value="RNase_H"/>
    <property type="match status" value="1"/>
</dbReference>
<dbReference type="Gene3D" id="3.40.970.10">
    <property type="entry name" value="Ribonuclease H1, N-terminal domain"/>
    <property type="match status" value="1"/>
</dbReference>
<dbReference type="SUPFAM" id="SSF55658">
    <property type="entry name" value="L9 N-domain-like"/>
    <property type="match status" value="1"/>
</dbReference>
<dbReference type="InterPro" id="IPR002156">
    <property type="entry name" value="RNaseH_domain"/>
</dbReference>
<reference evidence="11 12" key="1">
    <citation type="submission" date="2024-08" db="EMBL/GenBank/DDBJ databases">
        <authorList>
            <person name="Cucini C."/>
            <person name="Frati F."/>
        </authorList>
    </citation>
    <scope>NUCLEOTIDE SEQUENCE [LARGE SCALE GENOMIC DNA]</scope>
</reference>
<dbReference type="EC" id="3.1.26.4" evidence="9"/>
<dbReference type="PIRSF" id="PIRSF036852">
    <property type="entry name" value="Ribonuclease_H1_euk"/>
    <property type="match status" value="1"/>
</dbReference>
<keyword evidence="4 9" id="KW-0540">Nuclease</keyword>
<dbReference type="CDD" id="cd09280">
    <property type="entry name" value="RNase_HI_eukaryote_like"/>
    <property type="match status" value="1"/>
</dbReference>
<dbReference type="PANTHER" id="PTHR10642:SF26">
    <property type="entry name" value="RIBONUCLEASE H1"/>
    <property type="match status" value="1"/>
</dbReference>
<name>A0ABP1QFZ5_9HEXA</name>
<dbReference type="InterPro" id="IPR012337">
    <property type="entry name" value="RNaseH-like_sf"/>
</dbReference>
<dbReference type="PROSITE" id="PS50879">
    <property type="entry name" value="RNASE_H_1"/>
    <property type="match status" value="1"/>
</dbReference>
<evidence type="ECO:0000313" key="11">
    <source>
        <dbReference type="EMBL" id="CAL8101502.1"/>
    </source>
</evidence>
<evidence type="ECO:0000256" key="2">
    <source>
        <dbReference type="ARBA" id="ARBA00001946"/>
    </source>
</evidence>
<keyword evidence="8 9" id="KW-0460">Magnesium</keyword>
<keyword evidence="7 9" id="KW-0378">Hydrolase</keyword>
<dbReference type="PANTHER" id="PTHR10642">
    <property type="entry name" value="RIBONUCLEASE H1"/>
    <property type="match status" value="1"/>
</dbReference>
<evidence type="ECO:0000256" key="5">
    <source>
        <dbReference type="ARBA" id="ARBA00022723"/>
    </source>
</evidence>
<evidence type="ECO:0000256" key="8">
    <source>
        <dbReference type="ARBA" id="ARBA00022842"/>
    </source>
</evidence>
<evidence type="ECO:0000256" key="7">
    <source>
        <dbReference type="ARBA" id="ARBA00022801"/>
    </source>
</evidence>
<dbReference type="InterPro" id="IPR009027">
    <property type="entry name" value="Ribosomal_bL9/RNase_H1_N"/>
</dbReference>
<comment type="similarity">
    <text evidence="3 9">Belongs to the RNase H family.</text>
</comment>
<evidence type="ECO:0000259" key="10">
    <source>
        <dbReference type="PROSITE" id="PS50879"/>
    </source>
</evidence>
<dbReference type="InterPro" id="IPR011320">
    <property type="entry name" value="RNase_H1_N"/>
</dbReference>
<dbReference type="Proteomes" id="UP001642540">
    <property type="component" value="Unassembled WGS sequence"/>
</dbReference>
<dbReference type="InterPro" id="IPR050092">
    <property type="entry name" value="RNase_H"/>
</dbReference>